<reference evidence="1 2" key="1">
    <citation type="submission" date="2014-04" db="EMBL/GenBank/DDBJ databases">
        <authorList>
            <consortium name="DOE Joint Genome Institute"/>
            <person name="Kuo A."/>
            <person name="Kohler A."/>
            <person name="Costa M.D."/>
            <person name="Nagy L.G."/>
            <person name="Floudas D."/>
            <person name="Copeland A."/>
            <person name="Barry K.W."/>
            <person name="Cichocki N."/>
            <person name="Veneault-Fourrey C."/>
            <person name="LaButti K."/>
            <person name="Lindquist E.A."/>
            <person name="Lipzen A."/>
            <person name="Lundell T."/>
            <person name="Morin E."/>
            <person name="Murat C."/>
            <person name="Sun H."/>
            <person name="Tunlid A."/>
            <person name="Henrissat B."/>
            <person name="Grigoriev I.V."/>
            <person name="Hibbett D.S."/>
            <person name="Martin F."/>
            <person name="Nordberg H.P."/>
            <person name="Cantor M.N."/>
            <person name="Hua S.X."/>
        </authorList>
    </citation>
    <scope>NUCLEOTIDE SEQUENCE [LARGE SCALE GENOMIC DNA]</scope>
    <source>
        <strain evidence="1 2">441</strain>
    </source>
</reference>
<reference evidence="2" key="2">
    <citation type="submission" date="2015-01" db="EMBL/GenBank/DDBJ databases">
        <title>Evolutionary Origins and Diversification of the Mycorrhizal Mutualists.</title>
        <authorList>
            <consortium name="DOE Joint Genome Institute"/>
            <consortium name="Mycorrhizal Genomics Consortium"/>
            <person name="Kohler A."/>
            <person name="Kuo A."/>
            <person name="Nagy L.G."/>
            <person name="Floudas D."/>
            <person name="Copeland A."/>
            <person name="Barry K.W."/>
            <person name="Cichocki N."/>
            <person name="Veneault-Fourrey C."/>
            <person name="LaButti K."/>
            <person name="Lindquist E.A."/>
            <person name="Lipzen A."/>
            <person name="Lundell T."/>
            <person name="Morin E."/>
            <person name="Murat C."/>
            <person name="Riley R."/>
            <person name="Ohm R."/>
            <person name="Sun H."/>
            <person name="Tunlid A."/>
            <person name="Henrissat B."/>
            <person name="Grigoriev I.V."/>
            <person name="Hibbett D.S."/>
            <person name="Martin F."/>
        </authorList>
    </citation>
    <scope>NUCLEOTIDE SEQUENCE [LARGE SCALE GENOMIC DNA]</scope>
    <source>
        <strain evidence="2">441</strain>
    </source>
</reference>
<accession>A0A0C9YFP5</accession>
<name>A0A0C9YFP5_9AGAM</name>
<dbReference type="AlphaFoldDB" id="A0A0C9YFP5"/>
<proteinExistence type="predicted"/>
<evidence type="ECO:0000313" key="1">
    <source>
        <dbReference type="EMBL" id="KIK23710.1"/>
    </source>
</evidence>
<organism evidence="1 2">
    <name type="scientific">Pisolithus microcarpus 441</name>
    <dbReference type="NCBI Taxonomy" id="765257"/>
    <lineage>
        <taxon>Eukaryota</taxon>
        <taxon>Fungi</taxon>
        <taxon>Dikarya</taxon>
        <taxon>Basidiomycota</taxon>
        <taxon>Agaricomycotina</taxon>
        <taxon>Agaricomycetes</taxon>
        <taxon>Agaricomycetidae</taxon>
        <taxon>Boletales</taxon>
        <taxon>Sclerodermatineae</taxon>
        <taxon>Pisolithaceae</taxon>
        <taxon>Pisolithus</taxon>
    </lineage>
</organism>
<sequence length="63" mass="7097">MKPTSHGSQKELHFKPHFTPIPSFLCGNVTRSYINRKETACSRLIRQGCLSYRLGLSNSVCSL</sequence>
<protein>
    <submittedName>
        <fullName evidence="1">Unplaced genomic scaffold scaffold_39, whole genome shotgun sequence</fullName>
    </submittedName>
</protein>
<dbReference type="EMBL" id="KN833723">
    <property type="protein sequence ID" value="KIK23710.1"/>
    <property type="molecule type" value="Genomic_DNA"/>
</dbReference>
<gene>
    <name evidence="1" type="ORF">PISMIDRAFT_678941</name>
</gene>
<dbReference type="HOGENOM" id="CLU_2886710_0_0_1"/>
<evidence type="ECO:0000313" key="2">
    <source>
        <dbReference type="Proteomes" id="UP000054018"/>
    </source>
</evidence>
<dbReference type="Proteomes" id="UP000054018">
    <property type="component" value="Unassembled WGS sequence"/>
</dbReference>
<keyword evidence="2" id="KW-1185">Reference proteome</keyword>